<dbReference type="Pfam" id="PF00886">
    <property type="entry name" value="Ribosomal_S16"/>
    <property type="match status" value="1"/>
</dbReference>
<proteinExistence type="inferred from homology"/>
<gene>
    <name evidence="3 4" type="primary">rpsP</name>
    <name evidence="4" type="ORF">MGALLINA_06280</name>
</gene>
<dbReference type="SUPFAM" id="SSF54565">
    <property type="entry name" value="Ribosomal protein S16"/>
    <property type="match status" value="1"/>
</dbReference>
<reference evidence="4 5" key="1">
    <citation type="submission" date="2016-03" db="EMBL/GenBank/DDBJ databases">
        <title>Genome sequence of Mycoplasma gallinarum strain Mgn_IPT.</title>
        <authorList>
            <person name="Yacoub E."/>
            <person name="Sirand-Pugnet P."/>
            <person name="Barre A."/>
            <person name="Maurier F."/>
            <person name="Blanchard A."/>
            <person name="Ben Abdelmoumen B.M."/>
        </authorList>
    </citation>
    <scope>NUCLEOTIDE SEQUENCE [LARGE SCALE GENOMIC DNA]</scope>
    <source>
        <strain evidence="4 5">Mgn_IPT</strain>
    </source>
</reference>
<dbReference type="HAMAP" id="MF_00385">
    <property type="entry name" value="Ribosomal_bS16"/>
    <property type="match status" value="1"/>
</dbReference>
<dbReference type="Gene3D" id="3.30.1320.10">
    <property type="match status" value="1"/>
</dbReference>
<dbReference type="RefSeq" id="WP_063626376.1">
    <property type="nucleotide sequence ID" value="NZ_LVLH01000055.1"/>
</dbReference>
<dbReference type="AlphaFoldDB" id="A0A162MH19"/>
<dbReference type="GO" id="GO:0003735">
    <property type="term" value="F:structural constituent of ribosome"/>
    <property type="evidence" value="ECO:0007669"/>
    <property type="project" value="InterPro"/>
</dbReference>
<dbReference type="GO" id="GO:0005737">
    <property type="term" value="C:cytoplasm"/>
    <property type="evidence" value="ECO:0007669"/>
    <property type="project" value="UniProtKB-ARBA"/>
</dbReference>
<accession>A0A162MH19</accession>
<organism evidence="4 5">
    <name type="scientific">Mycoplasmopsis gallinarum</name>
    <dbReference type="NCBI Taxonomy" id="29557"/>
    <lineage>
        <taxon>Bacteria</taxon>
        <taxon>Bacillati</taxon>
        <taxon>Mycoplasmatota</taxon>
        <taxon>Mycoplasmoidales</taxon>
        <taxon>Metamycoplasmataceae</taxon>
        <taxon>Mycoplasmopsis</taxon>
    </lineage>
</organism>
<dbReference type="EMBL" id="LVLH01000055">
    <property type="protein sequence ID" value="OAB48625.1"/>
    <property type="molecule type" value="Genomic_DNA"/>
</dbReference>
<evidence type="ECO:0000313" key="4">
    <source>
        <dbReference type="EMBL" id="OAB48625.1"/>
    </source>
</evidence>
<comment type="caution">
    <text evidence="4">The sequence shown here is derived from an EMBL/GenBank/DDBJ whole genome shotgun (WGS) entry which is preliminary data.</text>
</comment>
<name>A0A162MH19_9BACT</name>
<dbReference type="InterPro" id="IPR000307">
    <property type="entry name" value="Ribosomal_bS16"/>
</dbReference>
<evidence type="ECO:0000313" key="5">
    <source>
        <dbReference type="Proteomes" id="UP000076983"/>
    </source>
</evidence>
<keyword evidence="2 3" id="KW-0687">Ribonucleoprotein</keyword>
<protein>
    <recommendedName>
        <fullName evidence="3">Small ribosomal subunit protein bS16</fullName>
    </recommendedName>
</protein>
<evidence type="ECO:0000256" key="2">
    <source>
        <dbReference type="ARBA" id="ARBA00023274"/>
    </source>
</evidence>
<sequence length="85" mass="9628">MVKIRLKRLGSKFNAMYKIVAADSRAPRDGRFIEALGNYNPHTKVLTINEEATQKWINSGAQLTDTVYNLFRANGLNAKFQANKK</sequence>
<dbReference type="GO" id="GO:0015935">
    <property type="term" value="C:small ribosomal subunit"/>
    <property type="evidence" value="ECO:0007669"/>
    <property type="project" value="TreeGrafter"/>
</dbReference>
<dbReference type="Proteomes" id="UP000076983">
    <property type="component" value="Unassembled WGS sequence"/>
</dbReference>
<dbReference type="PATRIC" id="fig|29557.3.peg.643"/>
<dbReference type="InterPro" id="IPR023803">
    <property type="entry name" value="Ribosomal_bS16_dom_sf"/>
</dbReference>
<evidence type="ECO:0000256" key="3">
    <source>
        <dbReference type="HAMAP-Rule" id="MF_00385"/>
    </source>
</evidence>
<dbReference type="OrthoDB" id="9807878at2"/>
<keyword evidence="1 3" id="KW-0689">Ribosomal protein</keyword>
<evidence type="ECO:0000256" key="1">
    <source>
        <dbReference type="ARBA" id="ARBA00022980"/>
    </source>
</evidence>
<dbReference type="NCBIfam" id="TIGR00002">
    <property type="entry name" value="S16"/>
    <property type="match status" value="1"/>
</dbReference>
<keyword evidence="5" id="KW-1185">Reference proteome</keyword>
<dbReference type="GO" id="GO:0006412">
    <property type="term" value="P:translation"/>
    <property type="evidence" value="ECO:0007669"/>
    <property type="project" value="UniProtKB-UniRule"/>
</dbReference>
<comment type="similarity">
    <text evidence="3">Belongs to the bacterial ribosomal protein bS16 family.</text>
</comment>
<dbReference type="PANTHER" id="PTHR12919">
    <property type="entry name" value="30S RIBOSOMAL PROTEIN S16"/>
    <property type="match status" value="1"/>
</dbReference>
<dbReference type="STRING" id="29557.MGALLINA_06280"/>
<dbReference type="PANTHER" id="PTHR12919:SF20">
    <property type="entry name" value="SMALL RIBOSOMAL SUBUNIT PROTEIN BS16M"/>
    <property type="match status" value="1"/>
</dbReference>